<evidence type="ECO:0000313" key="2">
    <source>
        <dbReference type="EMBL" id="QSI78471.1"/>
    </source>
</evidence>
<keyword evidence="3" id="KW-1185">Reference proteome</keyword>
<reference evidence="2 3" key="1">
    <citation type="submission" date="2021-02" db="EMBL/GenBank/DDBJ databases">
        <title>Niveibacterium changnyeongensis HC41.</title>
        <authorList>
            <person name="Kang M."/>
        </authorList>
    </citation>
    <scope>NUCLEOTIDE SEQUENCE [LARGE SCALE GENOMIC DNA]</scope>
    <source>
        <strain evidence="2 3">HC41</strain>
    </source>
</reference>
<dbReference type="Pfam" id="PF05437">
    <property type="entry name" value="AzlD"/>
    <property type="match status" value="1"/>
</dbReference>
<evidence type="ECO:0000256" key="1">
    <source>
        <dbReference type="SAM" id="Phobius"/>
    </source>
</evidence>
<dbReference type="EMBL" id="CP071060">
    <property type="protein sequence ID" value="QSI78471.1"/>
    <property type="molecule type" value="Genomic_DNA"/>
</dbReference>
<dbReference type="InterPro" id="IPR008407">
    <property type="entry name" value="Brnchd-chn_aa_trnsp_AzlD"/>
</dbReference>
<evidence type="ECO:0000313" key="3">
    <source>
        <dbReference type="Proteomes" id="UP000663570"/>
    </source>
</evidence>
<dbReference type="Proteomes" id="UP000663570">
    <property type="component" value="Chromosome"/>
</dbReference>
<organism evidence="2 3">
    <name type="scientific">Niveibacterium microcysteis</name>
    <dbReference type="NCBI Taxonomy" id="2811415"/>
    <lineage>
        <taxon>Bacteria</taxon>
        <taxon>Pseudomonadati</taxon>
        <taxon>Pseudomonadota</taxon>
        <taxon>Betaproteobacteria</taxon>
        <taxon>Rhodocyclales</taxon>
        <taxon>Rhodocyclaceae</taxon>
        <taxon>Niveibacterium</taxon>
    </lineage>
</organism>
<feature type="transmembrane region" description="Helical" evidence="1">
    <location>
        <begin position="75"/>
        <end position="104"/>
    </location>
</feature>
<keyword evidence="1" id="KW-0812">Transmembrane</keyword>
<dbReference type="RefSeq" id="WP_172196645.1">
    <property type="nucleotide sequence ID" value="NZ_CP071060.1"/>
</dbReference>
<sequence>MRDGIGLILTLVACGLVTFLTRFSFIAGGQRLALGPRLQALLRYVPPAVLAALIAPEIFVREGVVDFSLLSPRPIAALLAAVVALYTRSVSLTIGAGLLALWLAQHFLR</sequence>
<accession>A0ABX7M9Q4</accession>
<feature type="transmembrane region" description="Helical" evidence="1">
    <location>
        <begin position="41"/>
        <end position="60"/>
    </location>
</feature>
<keyword evidence="1" id="KW-1133">Transmembrane helix</keyword>
<proteinExistence type="predicted"/>
<name>A0ABX7M9Q4_9RHOO</name>
<protein>
    <submittedName>
        <fullName evidence="2">AzlD domain-containing protein</fullName>
    </submittedName>
</protein>
<feature type="transmembrane region" description="Helical" evidence="1">
    <location>
        <begin position="6"/>
        <end position="29"/>
    </location>
</feature>
<gene>
    <name evidence="2" type="ORF">JY500_07625</name>
</gene>
<keyword evidence="1" id="KW-0472">Membrane</keyword>